<dbReference type="RefSeq" id="WP_009533641.1">
    <property type="nucleotide sequence ID" value="NZ_JH590864.1"/>
</dbReference>
<evidence type="ECO:0000256" key="1">
    <source>
        <dbReference type="SAM" id="Phobius"/>
    </source>
</evidence>
<dbReference type="Proteomes" id="UP000018466">
    <property type="component" value="Unassembled WGS sequence"/>
</dbReference>
<dbReference type="AlphaFoldDB" id="A0AA36Y3Q5"/>
<sequence>MFASPRSRVKLLALLCMSLNHFAHIFLPGSSPLAMVLTGLGYFTAPVMCMYLVDGYFYTRSRRKYLWRLAVTALLSQLPFWLAFHIPFQLNMLFSLTFCLLLLTVAEEMKESPYRTPLLALLFFVCTFFSDWSAFAPAMVLLFLAARGVREKKRYGFLFAMLGLSIDAVITGLALHEPLPLFCFRLFSVNAGPLLALLIAYPAEPAFTLPDPRAEETAQKTPAGTVPRAAGVSQWFFYLYYPLHLTALVLLKHFVFV</sequence>
<evidence type="ECO:0008006" key="4">
    <source>
        <dbReference type="Google" id="ProtNLM"/>
    </source>
</evidence>
<reference evidence="2 3" key="1">
    <citation type="submission" date="2011-10" db="EMBL/GenBank/DDBJ databases">
        <title>The Genome Sequence of Lachnospiraceae bacterium ACC2.</title>
        <authorList>
            <consortium name="The Broad Institute Genome Sequencing Platform"/>
            <person name="Earl A."/>
            <person name="Ward D."/>
            <person name="Feldgarden M."/>
            <person name="Gevers D."/>
            <person name="Sizova M."/>
            <person name="Hazen A."/>
            <person name="Epstein S."/>
            <person name="Young S.K."/>
            <person name="Zeng Q."/>
            <person name="Gargeya S."/>
            <person name="Fitzgerald M."/>
            <person name="Haas B."/>
            <person name="Abouelleil A."/>
            <person name="Alvarado L."/>
            <person name="Arachchi H.M."/>
            <person name="Berlin A."/>
            <person name="Brown A."/>
            <person name="Chapman S.B."/>
            <person name="Chen Z."/>
            <person name="Dunbar C."/>
            <person name="Freedman E."/>
            <person name="Gearin G."/>
            <person name="Goldberg J."/>
            <person name="Griggs A."/>
            <person name="Gujja S."/>
            <person name="Heiman D."/>
            <person name="Howarth C."/>
            <person name="Larson L."/>
            <person name="Lui A."/>
            <person name="MacDonald P.J.P."/>
            <person name="Montmayeur A."/>
            <person name="Murphy C."/>
            <person name="Neiman D."/>
            <person name="Pearson M."/>
            <person name="Priest M."/>
            <person name="Roberts A."/>
            <person name="Saif S."/>
            <person name="Shea T."/>
            <person name="Shenoy N."/>
            <person name="Sisk P."/>
            <person name="Stolte C."/>
            <person name="Sykes S."/>
            <person name="Wortman J."/>
            <person name="Nusbaum C."/>
            <person name="Birren B."/>
        </authorList>
    </citation>
    <scope>NUCLEOTIDE SEQUENCE [LARGE SCALE GENOMIC DNA]</scope>
    <source>
        <strain evidence="2 3">ACC2</strain>
    </source>
</reference>
<organism evidence="2 3">
    <name type="scientific">Stomatobaculum longum</name>
    <dbReference type="NCBI Taxonomy" id="796942"/>
    <lineage>
        <taxon>Bacteria</taxon>
        <taxon>Bacillati</taxon>
        <taxon>Bacillota</taxon>
        <taxon>Clostridia</taxon>
        <taxon>Lachnospirales</taxon>
        <taxon>Lachnospiraceae</taxon>
        <taxon>Stomatobaculum</taxon>
    </lineage>
</organism>
<dbReference type="InterPro" id="IPR008875">
    <property type="entry name" value="TraX"/>
</dbReference>
<protein>
    <recommendedName>
        <fullName evidence="4">Protein TraX</fullName>
    </recommendedName>
</protein>
<evidence type="ECO:0000313" key="3">
    <source>
        <dbReference type="Proteomes" id="UP000018466"/>
    </source>
</evidence>
<evidence type="ECO:0000313" key="2">
    <source>
        <dbReference type="EMBL" id="EHO15912.1"/>
    </source>
</evidence>
<keyword evidence="1" id="KW-0812">Transmembrane</keyword>
<keyword evidence="1" id="KW-1133">Transmembrane helix</keyword>
<feature type="transmembrane region" description="Helical" evidence="1">
    <location>
        <begin position="155"/>
        <end position="175"/>
    </location>
</feature>
<feature type="transmembrane region" description="Helical" evidence="1">
    <location>
        <begin position="88"/>
        <end position="106"/>
    </location>
</feature>
<feature type="transmembrane region" description="Helical" evidence="1">
    <location>
        <begin position="118"/>
        <end position="143"/>
    </location>
</feature>
<dbReference type="EMBL" id="AGEL01000014">
    <property type="protein sequence ID" value="EHO15912.1"/>
    <property type="molecule type" value="Genomic_DNA"/>
</dbReference>
<proteinExistence type="predicted"/>
<dbReference type="GeneID" id="86941839"/>
<keyword evidence="3" id="KW-1185">Reference proteome</keyword>
<comment type="caution">
    <text evidence="2">The sequence shown here is derived from an EMBL/GenBank/DDBJ whole genome shotgun (WGS) entry which is preliminary data.</text>
</comment>
<name>A0AA36Y3Q5_9FIRM</name>
<keyword evidence="1" id="KW-0472">Membrane</keyword>
<accession>A0AA36Y3Q5</accession>
<feature type="transmembrane region" description="Helical" evidence="1">
    <location>
        <begin position="182"/>
        <end position="203"/>
    </location>
</feature>
<feature type="transmembrane region" description="Helical" evidence="1">
    <location>
        <begin position="65"/>
        <end position="82"/>
    </location>
</feature>
<feature type="transmembrane region" description="Helical" evidence="1">
    <location>
        <begin position="235"/>
        <end position="255"/>
    </location>
</feature>
<dbReference type="Pfam" id="PF05857">
    <property type="entry name" value="TraX"/>
    <property type="match status" value="1"/>
</dbReference>
<feature type="transmembrane region" description="Helical" evidence="1">
    <location>
        <begin position="33"/>
        <end position="53"/>
    </location>
</feature>
<gene>
    <name evidence="2" type="ORF">HMPREF9623_01823</name>
</gene>